<evidence type="ECO:0000313" key="1">
    <source>
        <dbReference type="EMBL" id="GAA1793259.1"/>
    </source>
</evidence>
<dbReference type="SUPFAM" id="SSF82171">
    <property type="entry name" value="DPP6 N-terminal domain-like"/>
    <property type="match status" value="1"/>
</dbReference>
<name>A0ABN2LM13_9ACTN</name>
<dbReference type="Proteomes" id="UP001500218">
    <property type="component" value="Unassembled WGS sequence"/>
</dbReference>
<protein>
    <submittedName>
        <fullName evidence="1">Uncharacterized protein</fullName>
    </submittedName>
</protein>
<gene>
    <name evidence="1" type="ORF">GCM10009682_13910</name>
</gene>
<dbReference type="EMBL" id="BAAALT010000034">
    <property type="protein sequence ID" value="GAA1793259.1"/>
    <property type="molecule type" value="Genomic_DNA"/>
</dbReference>
<evidence type="ECO:0000313" key="2">
    <source>
        <dbReference type="Proteomes" id="UP001500218"/>
    </source>
</evidence>
<comment type="caution">
    <text evidence="1">The sequence shown here is derived from an EMBL/GenBank/DDBJ whole genome shotgun (WGS) entry which is preliminary data.</text>
</comment>
<reference evidence="1 2" key="1">
    <citation type="journal article" date="2019" name="Int. J. Syst. Evol. Microbiol.">
        <title>The Global Catalogue of Microorganisms (GCM) 10K type strain sequencing project: providing services to taxonomists for standard genome sequencing and annotation.</title>
        <authorList>
            <consortium name="The Broad Institute Genomics Platform"/>
            <consortium name="The Broad Institute Genome Sequencing Center for Infectious Disease"/>
            <person name="Wu L."/>
            <person name="Ma J."/>
        </authorList>
    </citation>
    <scope>NUCLEOTIDE SEQUENCE [LARGE SCALE GENOMIC DNA]</scope>
    <source>
        <strain evidence="1 2">JCM 13250</strain>
    </source>
</reference>
<sequence>MIQMRELCVLPPLVADEEIVAVTASFDGQLAAVAVRRGDVSSAALFLFDGNDWQRTAMRPYGVAYPHLALLPGNETLVIYSRSDRRGNGEWDDNAYVYDPTGRQRRSFCLGDGIEHVAVDAAGAIWVAYFDEGVFGDGNSGIGRSGLVRFSADGQQLWQYEPPSGADYIADCYALNVDARTTWICYYTEFPLVKIEGGRATAYAPTPVRGARSVMVHGRDVVFVGEYDDHMRLASCRLAGTSVEYVDQAVFVEPGGEQVPLFRPFAARGSRLYVTTDDRVLLADLADDDNRVRVR</sequence>
<organism evidence="1 2">
    <name type="scientific">Luedemannella flava</name>
    <dbReference type="NCBI Taxonomy" id="349316"/>
    <lineage>
        <taxon>Bacteria</taxon>
        <taxon>Bacillati</taxon>
        <taxon>Actinomycetota</taxon>
        <taxon>Actinomycetes</taxon>
        <taxon>Micromonosporales</taxon>
        <taxon>Micromonosporaceae</taxon>
        <taxon>Luedemannella</taxon>
    </lineage>
</organism>
<proteinExistence type="predicted"/>
<accession>A0ABN2LM13</accession>
<keyword evidence="2" id="KW-1185">Reference proteome</keyword>